<dbReference type="PANTHER" id="PTHR43684:SF4">
    <property type="entry name" value="ENOYL-COA HYDRATASE_ISOMERASE FAMILY PROTEIN (AFU_ORTHOLOGUE AFUA_1G01890)"/>
    <property type="match status" value="1"/>
</dbReference>
<keyword evidence="3" id="KW-1185">Reference proteome</keyword>
<dbReference type="OrthoDB" id="2018133at2759"/>
<comment type="similarity">
    <text evidence="1">Belongs to the enoyl-CoA hydratase/isomerase family.</text>
</comment>
<dbReference type="AlphaFoldDB" id="A0A4Z0A1Y6"/>
<dbReference type="EMBL" id="SFCI01000375">
    <property type="protein sequence ID" value="TFY80201.1"/>
    <property type="molecule type" value="Genomic_DNA"/>
</dbReference>
<dbReference type="SUPFAM" id="SSF52096">
    <property type="entry name" value="ClpP/crotonase"/>
    <property type="match status" value="1"/>
</dbReference>
<sequence>MPIYRPAFMIPDIPCRRNTFAGTLPQEIVAAFDLLDRDDRVRVVVLTADPKAPAYCAGADISSGWDSLFTKESLKEGPQAHRDTGGKVSLAIYRCRKITVAAVNGHAVGVGFTGLTIPLDFRFAWEGTKMAAPFVRRGIAPEAASSYLLPRLIGYSRASAIFLSGSTFGPDSPLVQGLFHQILPSREEVFPAALAFAKELAENTSQTSVAWTKHLLWRGADSMEEQHILDSRAIRELGMSEDAAEGARAFKERRSIKFTDTLSQNLTSWIPWWREVDINYRKAKL</sequence>
<accession>A0A4Z0A1Y6</accession>
<dbReference type="Proteomes" id="UP000298061">
    <property type="component" value="Unassembled WGS sequence"/>
</dbReference>
<dbReference type="InterPro" id="IPR029045">
    <property type="entry name" value="ClpP/crotonase-like_dom_sf"/>
</dbReference>
<dbReference type="Pfam" id="PF00378">
    <property type="entry name" value="ECH_1"/>
    <property type="match status" value="1"/>
</dbReference>
<gene>
    <name evidence="2" type="ORF">EWM64_g3811</name>
</gene>
<protein>
    <recommendedName>
        <fullName evidence="4">Enoyl-CoA hydratase</fullName>
    </recommendedName>
</protein>
<dbReference type="InterPro" id="IPR001753">
    <property type="entry name" value="Enoyl-CoA_hydra/iso"/>
</dbReference>
<organism evidence="2 3">
    <name type="scientific">Hericium alpestre</name>
    <dbReference type="NCBI Taxonomy" id="135208"/>
    <lineage>
        <taxon>Eukaryota</taxon>
        <taxon>Fungi</taxon>
        <taxon>Dikarya</taxon>
        <taxon>Basidiomycota</taxon>
        <taxon>Agaricomycotina</taxon>
        <taxon>Agaricomycetes</taxon>
        <taxon>Russulales</taxon>
        <taxon>Hericiaceae</taxon>
        <taxon>Hericium</taxon>
    </lineage>
</organism>
<dbReference type="STRING" id="135208.A0A4Z0A1Y6"/>
<evidence type="ECO:0008006" key="4">
    <source>
        <dbReference type="Google" id="ProtNLM"/>
    </source>
</evidence>
<evidence type="ECO:0000313" key="3">
    <source>
        <dbReference type="Proteomes" id="UP000298061"/>
    </source>
</evidence>
<dbReference type="CDD" id="cd06558">
    <property type="entry name" value="crotonase-like"/>
    <property type="match status" value="1"/>
</dbReference>
<reference evidence="2 3" key="1">
    <citation type="submission" date="2019-02" db="EMBL/GenBank/DDBJ databases">
        <title>Genome sequencing of the rare red list fungi Hericium alpestre (H. flagellum).</title>
        <authorList>
            <person name="Buettner E."/>
            <person name="Kellner H."/>
        </authorList>
    </citation>
    <scope>NUCLEOTIDE SEQUENCE [LARGE SCALE GENOMIC DNA]</scope>
    <source>
        <strain evidence="2 3">DSM 108284</strain>
    </source>
</reference>
<proteinExistence type="inferred from homology"/>
<comment type="caution">
    <text evidence="2">The sequence shown here is derived from an EMBL/GenBank/DDBJ whole genome shotgun (WGS) entry which is preliminary data.</text>
</comment>
<dbReference type="Gene3D" id="3.90.226.10">
    <property type="entry name" value="2-enoyl-CoA Hydratase, Chain A, domain 1"/>
    <property type="match status" value="1"/>
</dbReference>
<evidence type="ECO:0000313" key="2">
    <source>
        <dbReference type="EMBL" id="TFY80201.1"/>
    </source>
</evidence>
<dbReference type="PANTHER" id="PTHR43684">
    <property type="match status" value="1"/>
</dbReference>
<evidence type="ECO:0000256" key="1">
    <source>
        <dbReference type="ARBA" id="ARBA00005254"/>
    </source>
</evidence>
<name>A0A4Z0A1Y6_9AGAM</name>
<dbReference type="InterPro" id="IPR051053">
    <property type="entry name" value="ECH/Chromodomain_protein"/>
</dbReference>